<dbReference type="EMBL" id="KX557282">
    <property type="protein sequence ID" value="AON97369.1"/>
    <property type="molecule type" value="Genomic_DNA"/>
</dbReference>
<dbReference type="OrthoDB" id="1044at10239"/>
<dbReference type="Proteomes" id="UP000201968">
    <property type="component" value="Segment"/>
</dbReference>
<keyword evidence="2" id="KW-1185">Reference proteome</keyword>
<accession>A0A1C9EHV3</accession>
<organism evidence="1 2">
    <name type="scientific">Gordonia phage Nyceirae</name>
    <dbReference type="NCBI Taxonomy" id="1887651"/>
    <lineage>
        <taxon>Viruses</taxon>
        <taxon>Duplodnaviria</taxon>
        <taxon>Heunggongvirae</taxon>
        <taxon>Uroviricota</taxon>
        <taxon>Caudoviricetes</taxon>
        <taxon>Nyceiraevirus</taxon>
        <taxon>Nyceiraevirus nyceirae</taxon>
    </lineage>
</organism>
<evidence type="ECO:0000313" key="2">
    <source>
        <dbReference type="Proteomes" id="UP000201968"/>
    </source>
</evidence>
<evidence type="ECO:0000313" key="1">
    <source>
        <dbReference type="EMBL" id="AON97369.1"/>
    </source>
</evidence>
<name>A0A1C9EHV3_9CAUD</name>
<protein>
    <submittedName>
        <fullName evidence="1">Terminase large subunit (Nuclease domain)</fullName>
    </submittedName>
</protein>
<dbReference type="KEGG" id="vg:29078371"/>
<reference evidence="2" key="1">
    <citation type="submission" date="2016-07" db="EMBL/GenBank/DDBJ databases">
        <authorList>
            <person name="Florea S."/>
            <person name="Webb J.S."/>
            <person name="Jaromczyk J."/>
            <person name="Schardl C.L."/>
        </authorList>
    </citation>
    <scope>NUCLEOTIDE SEQUENCE [LARGE SCALE GENOMIC DNA]</scope>
</reference>
<proteinExistence type="predicted"/>
<dbReference type="RefSeq" id="YP_009277924.1">
    <property type="nucleotide sequence ID" value="NC_031004.1"/>
</dbReference>
<sequence>MHMPAREMRWLPNPPRGTQICAGFDGSEFDDWTALKCRTRAGRLFTPRYGPDRRPTIWNPDEWGGEIPRAEVKVAVAEVFSTWRVARMYCDPHGWYSEIGEWAEEHGEKRVVEWATNRDKAMFEAIKRMETDLRTRVTTHDGCPITTLHVSNARKVARNSQRYGLGKPVGEYHRKIDAAVASVLAGEAAGDATSTPGGWDIAAPAQISTVMYGFS</sequence>
<dbReference type="GeneID" id="29078371"/>
<gene>
    <name evidence="1" type="primary">6</name>
    <name evidence="1" type="ORF">SEA_NYCEIRAE_6</name>
</gene>